<feature type="domain" description="WRKY19-like zinc finger" evidence="1">
    <location>
        <begin position="143"/>
        <end position="165"/>
    </location>
</feature>
<dbReference type="PANTHER" id="PTHR31827:SF1">
    <property type="entry name" value="EMB|CAB89363.1"/>
    <property type="match status" value="1"/>
</dbReference>
<dbReference type="Pfam" id="PF24906">
    <property type="entry name" value="Zf_WRKY19"/>
    <property type="match status" value="3"/>
</dbReference>
<proteinExistence type="predicted"/>
<gene>
    <name evidence="2" type="primary">AlNc14C150G7493</name>
    <name evidence="2" type="ORF">ALNC14_084500</name>
</gene>
<dbReference type="AlphaFoldDB" id="F0WLY0"/>
<protein>
    <submittedName>
        <fullName evidence="2">Uncharacterized protein AlNc14C150G7493</fullName>
    </submittedName>
</protein>
<reference evidence="2" key="2">
    <citation type="submission" date="2011-02" db="EMBL/GenBank/DDBJ databases">
        <authorList>
            <person name="MacLean D."/>
        </authorList>
    </citation>
    <scope>NUCLEOTIDE SEQUENCE</scope>
</reference>
<name>F0WLY0_9STRA</name>
<reference evidence="2" key="1">
    <citation type="journal article" date="2011" name="PLoS Biol.">
        <title>Gene gain and loss during evolution of obligate parasitism in the white rust pathogen of Arabidopsis thaliana.</title>
        <authorList>
            <person name="Kemen E."/>
            <person name="Gardiner A."/>
            <person name="Schultz-Larsen T."/>
            <person name="Kemen A.C."/>
            <person name="Balmuth A.L."/>
            <person name="Robert-Seilaniantz A."/>
            <person name="Bailey K."/>
            <person name="Holub E."/>
            <person name="Studholme D.J."/>
            <person name="Maclean D."/>
            <person name="Jones J.D."/>
        </authorList>
    </citation>
    <scope>NUCLEOTIDE SEQUENCE</scope>
</reference>
<evidence type="ECO:0000313" key="2">
    <source>
        <dbReference type="EMBL" id="CCA22307.1"/>
    </source>
</evidence>
<organism evidence="2">
    <name type="scientific">Albugo laibachii Nc14</name>
    <dbReference type="NCBI Taxonomy" id="890382"/>
    <lineage>
        <taxon>Eukaryota</taxon>
        <taxon>Sar</taxon>
        <taxon>Stramenopiles</taxon>
        <taxon>Oomycota</taxon>
        <taxon>Peronosporomycetes</taxon>
        <taxon>Albuginales</taxon>
        <taxon>Albuginaceae</taxon>
        <taxon>Albugo</taxon>
    </lineage>
</organism>
<dbReference type="InterPro" id="IPR056866">
    <property type="entry name" value="Znf_WRKY19"/>
</dbReference>
<dbReference type="EMBL" id="FR824195">
    <property type="protein sequence ID" value="CCA22307.1"/>
    <property type="molecule type" value="Genomic_DNA"/>
</dbReference>
<sequence length="246" mass="27087">MTELYPQFLDHPTGSPRLQVSPKAFQMDSSQHQVMTLSPRAFPKQINRNLLSPRDKAFLPCMQSFIDRTKLSQNGLDTPSLSRQGVIRKLVQGAQALDSASEDIPYRLENILHSVTRSLLRDVGNGKDDIVCAIEAKKHCSIRFCGVEECLKRAKTGGLCIAHGGGLRCSERECQKHAVTLGLCISHGGGKRCSNIDCVNASRKHGVCWSHGARRFCKQSGCTKGPKYRGLCWSHGKLSDEASHSV</sequence>
<dbReference type="PANTHER" id="PTHR31827">
    <property type="entry name" value="EMB|CAB89363.1"/>
    <property type="match status" value="1"/>
</dbReference>
<feature type="domain" description="WRKY19-like zinc finger" evidence="1">
    <location>
        <begin position="166"/>
        <end position="189"/>
    </location>
</feature>
<accession>F0WLY0</accession>
<dbReference type="HOGENOM" id="CLU_1130764_0_0_1"/>
<feature type="domain" description="WRKY19-like zinc finger" evidence="1">
    <location>
        <begin position="215"/>
        <end position="236"/>
    </location>
</feature>
<evidence type="ECO:0000259" key="1">
    <source>
        <dbReference type="Pfam" id="PF24906"/>
    </source>
</evidence>